<feature type="transmembrane region" description="Helical" evidence="6">
    <location>
        <begin position="173"/>
        <end position="192"/>
    </location>
</feature>
<keyword evidence="4 6" id="KW-0472">Membrane</keyword>
<evidence type="ECO:0000256" key="4">
    <source>
        <dbReference type="ARBA" id="ARBA00023136"/>
    </source>
</evidence>
<dbReference type="GO" id="GO:0016020">
    <property type="term" value="C:membrane"/>
    <property type="evidence" value="ECO:0007669"/>
    <property type="project" value="UniProtKB-SubCell"/>
</dbReference>
<evidence type="ECO:0000256" key="6">
    <source>
        <dbReference type="SAM" id="Phobius"/>
    </source>
</evidence>
<evidence type="ECO:0000256" key="1">
    <source>
        <dbReference type="ARBA" id="ARBA00004141"/>
    </source>
</evidence>
<evidence type="ECO:0000256" key="3">
    <source>
        <dbReference type="ARBA" id="ARBA00022989"/>
    </source>
</evidence>
<feature type="compositionally biased region" description="Polar residues" evidence="5">
    <location>
        <begin position="300"/>
        <end position="319"/>
    </location>
</feature>
<name>A0A1Y2HPK1_9FUNG</name>
<dbReference type="EMBL" id="MCFL01000016">
    <property type="protein sequence ID" value="ORZ36537.1"/>
    <property type="molecule type" value="Genomic_DNA"/>
</dbReference>
<comment type="subcellular location">
    <subcellularLocation>
        <location evidence="1">Membrane</location>
        <topology evidence="1">Multi-pass membrane protein</topology>
    </subcellularLocation>
</comment>
<keyword evidence="9" id="KW-1185">Reference proteome</keyword>
<proteinExistence type="predicted"/>
<accession>A0A1Y2HPK1</accession>
<keyword evidence="2 6" id="KW-0812">Transmembrane</keyword>
<organism evidence="8 9">
    <name type="scientific">Catenaria anguillulae PL171</name>
    <dbReference type="NCBI Taxonomy" id="765915"/>
    <lineage>
        <taxon>Eukaryota</taxon>
        <taxon>Fungi</taxon>
        <taxon>Fungi incertae sedis</taxon>
        <taxon>Blastocladiomycota</taxon>
        <taxon>Blastocladiomycetes</taxon>
        <taxon>Blastocladiales</taxon>
        <taxon>Catenariaceae</taxon>
        <taxon>Catenaria</taxon>
    </lineage>
</organism>
<evidence type="ECO:0000256" key="5">
    <source>
        <dbReference type="SAM" id="MobiDB-lite"/>
    </source>
</evidence>
<feature type="transmembrane region" description="Helical" evidence="6">
    <location>
        <begin position="16"/>
        <end position="39"/>
    </location>
</feature>
<evidence type="ECO:0000313" key="9">
    <source>
        <dbReference type="Proteomes" id="UP000193411"/>
    </source>
</evidence>
<feature type="domain" description="G-protein coupled receptors family 3 profile" evidence="7">
    <location>
        <begin position="1"/>
        <end position="226"/>
    </location>
</feature>
<feature type="region of interest" description="Disordered" evidence="5">
    <location>
        <begin position="299"/>
        <end position="322"/>
    </location>
</feature>
<keyword evidence="3 6" id="KW-1133">Transmembrane helix</keyword>
<feature type="transmembrane region" description="Helical" evidence="6">
    <location>
        <begin position="92"/>
        <end position="113"/>
    </location>
</feature>
<feature type="transmembrane region" description="Helical" evidence="6">
    <location>
        <begin position="204"/>
        <end position="224"/>
    </location>
</feature>
<protein>
    <recommendedName>
        <fullName evidence="7">G-protein coupled receptors family 3 profile domain-containing protein</fullName>
    </recommendedName>
</protein>
<dbReference type="Pfam" id="PF00003">
    <property type="entry name" value="7tm_3"/>
    <property type="match status" value="1"/>
</dbReference>
<evidence type="ECO:0000313" key="8">
    <source>
        <dbReference type="EMBL" id="ORZ36537.1"/>
    </source>
</evidence>
<dbReference type="InterPro" id="IPR017978">
    <property type="entry name" value="GPCR_3_C"/>
</dbReference>
<comment type="caution">
    <text evidence="8">The sequence shown here is derived from an EMBL/GenBank/DDBJ whole genome shotgun (WGS) entry which is preliminary data.</text>
</comment>
<feature type="transmembrane region" description="Helical" evidence="6">
    <location>
        <begin position="142"/>
        <end position="161"/>
    </location>
</feature>
<feature type="transmembrane region" description="Helical" evidence="6">
    <location>
        <begin position="45"/>
        <end position="65"/>
    </location>
</feature>
<sequence>MTLWLRSQPSIERAGLPYLFVVLGGMSCLLTFSLLHIGIPTVNVCLARSLLMPVATVSVFGVLGLRNSQLYRLSGNLYAPPKSLPASTITRYILPLALLLAFLWTVLAIQSPLVPTDIRLASWRYVGCSNADPELHNHVRSISLGIIVSVYLLAALISHKARNVGTGFSESRAIGISLANAFLITCAVMPVIDLDVTDQPTQFALRSTAIILSTSLFLVADIFPRLLRAYREMKAGNVPKDVHIGFSSPALKSFFASLPGLQSFVAGHASQHSSTSSRQQHAAGVKVIPVVKFTGAAAGSDNQLQKPSPSNASRSQQSRPMFKRAVDVDDSNPGLAVDIGFAREAVVSVRSSTRAWLLKAPHGPWHGYT</sequence>
<dbReference type="AlphaFoldDB" id="A0A1Y2HPK1"/>
<reference evidence="8 9" key="1">
    <citation type="submission" date="2016-07" db="EMBL/GenBank/DDBJ databases">
        <title>Pervasive Adenine N6-methylation of Active Genes in Fungi.</title>
        <authorList>
            <consortium name="DOE Joint Genome Institute"/>
            <person name="Mondo S.J."/>
            <person name="Dannebaum R.O."/>
            <person name="Kuo R.C."/>
            <person name="Labutti K."/>
            <person name="Haridas S."/>
            <person name="Kuo A."/>
            <person name="Salamov A."/>
            <person name="Ahrendt S.R."/>
            <person name="Lipzen A."/>
            <person name="Sullivan W."/>
            <person name="Andreopoulos W.B."/>
            <person name="Clum A."/>
            <person name="Lindquist E."/>
            <person name="Daum C."/>
            <person name="Ramamoorthy G.K."/>
            <person name="Gryganskyi A."/>
            <person name="Culley D."/>
            <person name="Magnuson J.K."/>
            <person name="James T.Y."/>
            <person name="O'Malley M.A."/>
            <person name="Stajich J.E."/>
            <person name="Spatafora J.W."/>
            <person name="Visel A."/>
            <person name="Grigoriev I.V."/>
        </authorList>
    </citation>
    <scope>NUCLEOTIDE SEQUENCE [LARGE SCALE GENOMIC DNA]</scope>
    <source>
        <strain evidence="8 9">PL171</strain>
    </source>
</reference>
<gene>
    <name evidence="8" type="ORF">BCR44DRAFT_1067331</name>
</gene>
<dbReference type="GO" id="GO:0004930">
    <property type="term" value="F:G protein-coupled receptor activity"/>
    <property type="evidence" value="ECO:0007669"/>
    <property type="project" value="InterPro"/>
</dbReference>
<dbReference type="Proteomes" id="UP000193411">
    <property type="component" value="Unassembled WGS sequence"/>
</dbReference>
<evidence type="ECO:0000259" key="7">
    <source>
        <dbReference type="PROSITE" id="PS50259"/>
    </source>
</evidence>
<evidence type="ECO:0000256" key="2">
    <source>
        <dbReference type="ARBA" id="ARBA00022692"/>
    </source>
</evidence>
<dbReference type="PROSITE" id="PS50259">
    <property type="entry name" value="G_PROTEIN_RECEP_F3_4"/>
    <property type="match status" value="1"/>
</dbReference>
<dbReference type="OrthoDB" id="5597995at2759"/>
<dbReference type="PROSITE" id="PS51257">
    <property type="entry name" value="PROKAR_LIPOPROTEIN"/>
    <property type="match status" value="1"/>
</dbReference>